<dbReference type="EMBL" id="CAXAQS010000779">
    <property type="protein sequence ID" value="CAK9253120.1"/>
    <property type="molecule type" value="Genomic_DNA"/>
</dbReference>
<gene>
    <name evidence="1" type="ORF">CSSPJE1EN1_LOCUS28498</name>
</gene>
<sequence length="189" mass="20665">MAVQRRVNWISQQRVDVPDMRSVESSASNDFDQLIQAFVTNTTQGYFVRGFNILMAGAIGGAANGLQLVVDPGAILHIKASQSGTVLMVPTGTPAQVLNAATNTAVSGAFSPSAVNYVTLDYIRYIDPATSAQVYIWNPTSNTETTLNAPRAQILEYVITFRPLPLRRIFSPLQLLLRTLTITLLNPRR</sequence>
<organism evidence="1 2">
    <name type="scientific">Sphagnum jensenii</name>
    <dbReference type="NCBI Taxonomy" id="128206"/>
    <lineage>
        <taxon>Eukaryota</taxon>
        <taxon>Viridiplantae</taxon>
        <taxon>Streptophyta</taxon>
        <taxon>Embryophyta</taxon>
        <taxon>Bryophyta</taxon>
        <taxon>Sphagnophytina</taxon>
        <taxon>Sphagnopsida</taxon>
        <taxon>Sphagnales</taxon>
        <taxon>Sphagnaceae</taxon>
        <taxon>Sphagnum</taxon>
    </lineage>
</organism>
<accession>A0ABP0VI08</accession>
<dbReference type="Proteomes" id="UP001497444">
    <property type="component" value="Unassembled WGS sequence"/>
</dbReference>
<evidence type="ECO:0000313" key="2">
    <source>
        <dbReference type="Proteomes" id="UP001497444"/>
    </source>
</evidence>
<evidence type="ECO:0000313" key="1">
    <source>
        <dbReference type="EMBL" id="CAK9253120.1"/>
    </source>
</evidence>
<keyword evidence="2" id="KW-1185">Reference proteome</keyword>
<protein>
    <submittedName>
        <fullName evidence="1">Uncharacterized protein</fullName>
    </submittedName>
</protein>
<proteinExistence type="predicted"/>
<name>A0ABP0VI08_9BRYO</name>
<comment type="caution">
    <text evidence="1">The sequence shown here is derived from an EMBL/GenBank/DDBJ whole genome shotgun (WGS) entry which is preliminary data.</text>
</comment>
<reference evidence="1" key="1">
    <citation type="submission" date="2024-02" db="EMBL/GenBank/DDBJ databases">
        <authorList>
            <consortium name="ELIXIR-Norway"/>
            <consortium name="Elixir Norway"/>
        </authorList>
    </citation>
    <scope>NUCLEOTIDE SEQUENCE</scope>
</reference>